<dbReference type="Gene3D" id="3.40.1190.10">
    <property type="entry name" value="Mur-like, catalytic domain"/>
    <property type="match status" value="1"/>
</dbReference>
<feature type="domain" description="Mur ligase N-terminal catalytic" evidence="1">
    <location>
        <begin position="3"/>
        <end position="101"/>
    </location>
</feature>
<dbReference type="InterPro" id="IPR036615">
    <property type="entry name" value="Mur_ligase_C_dom_sf"/>
</dbReference>
<dbReference type="SUPFAM" id="SSF53623">
    <property type="entry name" value="MurD-like peptide ligases, catalytic domain"/>
    <property type="match status" value="1"/>
</dbReference>
<gene>
    <name evidence="3" type="ORF">DWB61_00535</name>
</gene>
<dbReference type="Pfam" id="PF01225">
    <property type="entry name" value="Mur_ligase"/>
    <property type="match status" value="1"/>
</dbReference>
<name>A0A425Y7N1_9BACT</name>
<evidence type="ECO:0000259" key="2">
    <source>
        <dbReference type="Pfam" id="PF08245"/>
    </source>
</evidence>
<sequence length="452" mass="51164">MRVHFIAIGGAAMHNLALALHKKGFQVSGSDDEIFDPSKSRLEQYGLLPDKWGWFPNKITSNIDAIILGMHARIDNPELLKAKELGLKIYSYPEYIYEQTKDKKRVVIGGSHGKTTTTSMVMHVLKSNDIDFDYMVGAQIEGFETMVKLSKDAKIAVFEGDEYLASPIDPRPKFHLYHPHIALLTGIAWDHINVFPTFDNYLSQFEKFIGLIKPHGSLIYFEEDEHIKKMIQSKRDNIKYLPYNSHLHTVKNGISSLITKNGEIELSIFGDHNLQNLQGALLVCKELGLSSEQFYSSIKNFGGAAKRLQTLAQNEQTIVYQDFAHSPSKLQATTRAVKNQFTDRKLVACMELHTFSSLKEEFLPEYKNSMVLADVALVYFNPKTVEHKKLKAISVQQVEEAFGGTNLKVYTDSQILLDDLMHLNFKKTNLLLMSSGNFSGLNLKELADKIIE</sequence>
<dbReference type="Gene3D" id="3.90.190.20">
    <property type="entry name" value="Mur ligase, C-terminal domain"/>
    <property type="match status" value="1"/>
</dbReference>
<dbReference type="PANTHER" id="PTHR43445">
    <property type="entry name" value="UDP-N-ACETYLMURAMATE--L-ALANINE LIGASE-RELATED"/>
    <property type="match status" value="1"/>
</dbReference>
<dbReference type="SUPFAM" id="SSF53244">
    <property type="entry name" value="MurD-like peptide ligases, peptide-binding domain"/>
    <property type="match status" value="1"/>
</dbReference>
<reference evidence="3 4" key="1">
    <citation type="submission" date="2018-07" db="EMBL/GenBank/DDBJ databases">
        <title>Draft genome sequence of Ancylomarina sp. M1P.</title>
        <authorList>
            <person name="Yadav S."/>
            <person name="Villanueva L."/>
            <person name="Damste J.S.S."/>
        </authorList>
    </citation>
    <scope>NUCLEOTIDE SEQUENCE [LARGE SCALE GENOMIC DNA]</scope>
    <source>
        <strain evidence="3 4">M1P</strain>
    </source>
</reference>
<dbReference type="Pfam" id="PF08245">
    <property type="entry name" value="Mur_ligase_M"/>
    <property type="match status" value="1"/>
</dbReference>
<proteinExistence type="predicted"/>
<keyword evidence="4" id="KW-1185">Reference proteome</keyword>
<comment type="caution">
    <text evidence="3">The sequence shown here is derived from an EMBL/GenBank/DDBJ whole genome shotgun (WGS) entry which is preliminary data.</text>
</comment>
<dbReference type="EMBL" id="QQWG01000001">
    <property type="protein sequence ID" value="RRG24539.1"/>
    <property type="molecule type" value="Genomic_DNA"/>
</dbReference>
<dbReference type="RefSeq" id="WP_125028860.1">
    <property type="nucleotide sequence ID" value="NZ_JAPXVP010000001.1"/>
</dbReference>
<accession>A0A425Y7N1</accession>
<dbReference type="InterPro" id="IPR000713">
    <property type="entry name" value="Mur_ligase_N"/>
</dbReference>
<evidence type="ECO:0000313" key="4">
    <source>
        <dbReference type="Proteomes" id="UP000285794"/>
    </source>
</evidence>
<dbReference type="InterPro" id="IPR013221">
    <property type="entry name" value="Mur_ligase_cen"/>
</dbReference>
<dbReference type="GO" id="GO:0016881">
    <property type="term" value="F:acid-amino acid ligase activity"/>
    <property type="evidence" value="ECO:0007669"/>
    <property type="project" value="InterPro"/>
</dbReference>
<dbReference type="GO" id="GO:0005524">
    <property type="term" value="F:ATP binding"/>
    <property type="evidence" value="ECO:0007669"/>
    <property type="project" value="InterPro"/>
</dbReference>
<dbReference type="InterPro" id="IPR050061">
    <property type="entry name" value="MurCDEF_pg_biosynth"/>
</dbReference>
<dbReference type="InterPro" id="IPR036565">
    <property type="entry name" value="Mur-like_cat_sf"/>
</dbReference>
<feature type="domain" description="Mur ligase central" evidence="2">
    <location>
        <begin position="108"/>
        <end position="283"/>
    </location>
</feature>
<evidence type="ECO:0000313" key="3">
    <source>
        <dbReference type="EMBL" id="RRG24539.1"/>
    </source>
</evidence>
<protein>
    <submittedName>
        <fullName evidence="3">Peptidoglycan synthetase</fullName>
    </submittedName>
</protein>
<dbReference type="SUPFAM" id="SSF51984">
    <property type="entry name" value="MurCD N-terminal domain"/>
    <property type="match status" value="1"/>
</dbReference>
<organism evidence="3 4">
    <name type="scientific">Ancylomarina euxinus</name>
    <dbReference type="NCBI Taxonomy" id="2283627"/>
    <lineage>
        <taxon>Bacteria</taxon>
        <taxon>Pseudomonadati</taxon>
        <taxon>Bacteroidota</taxon>
        <taxon>Bacteroidia</taxon>
        <taxon>Marinilabiliales</taxon>
        <taxon>Marinifilaceae</taxon>
        <taxon>Ancylomarina</taxon>
    </lineage>
</organism>
<evidence type="ECO:0000259" key="1">
    <source>
        <dbReference type="Pfam" id="PF01225"/>
    </source>
</evidence>
<dbReference type="Proteomes" id="UP000285794">
    <property type="component" value="Unassembled WGS sequence"/>
</dbReference>
<dbReference type="AlphaFoldDB" id="A0A425Y7N1"/>
<dbReference type="Gene3D" id="3.40.50.720">
    <property type="entry name" value="NAD(P)-binding Rossmann-like Domain"/>
    <property type="match status" value="1"/>
</dbReference>
<dbReference type="PANTHER" id="PTHR43445:SF5">
    <property type="entry name" value="UDP-N-ACETYLMURAMATE--L-ALANYL-GAMMA-D-GLUTAMYL-MESO-2,6-DIAMINOHEPTANDIOATE LIGASE"/>
    <property type="match status" value="1"/>
</dbReference>
<dbReference type="OrthoDB" id="9804126at2"/>